<keyword evidence="2" id="KW-0808">Transferase</keyword>
<dbReference type="GO" id="GO:0008757">
    <property type="term" value="F:S-adenosylmethionine-dependent methyltransferase activity"/>
    <property type="evidence" value="ECO:0007669"/>
    <property type="project" value="UniProtKB-ARBA"/>
</dbReference>
<dbReference type="SUPFAM" id="SSF48452">
    <property type="entry name" value="TPR-like"/>
    <property type="match status" value="1"/>
</dbReference>
<dbReference type="SUPFAM" id="SSF82199">
    <property type="entry name" value="SET domain"/>
    <property type="match status" value="1"/>
</dbReference>
<dbReference type="Gene3D" id="1.25.40.10">
    <property type="entry name" value="Tetratricopeptide repeat domain"/>
    <property type="match status" value="1"/>
</dbReference>
<dbReference type="OMA" id="RFKCETG"/>
<dbReference type="EMBL" id="GL435707">
    <property type="protein sequence ID" value="EFN72837.1"/>
    <property type="molecule type" value="Genomic_DNA"/>
</dbReference>
<dbReference type="GO" id="GO:0042051">
    <property type="term" value="P:compound eye photoreceptor development"/>
    <property type="evidence" value="ECO:0007669"/>
    <property type="project" value="TreeGrafter"/>
</dbReference>
<dbReference type="Pfam" id="PF00856">
    <property type="entry name" value="SET"/>
    <property type="match status" value="1"/>
</dbReference>
<dbReference type="PANTHER" id="PTHR46165:SF7">
    <property type="entry name" value="SET AND MYND DOMAIN-CONTAINING PROTEIN 4"/>
    <property type="match status" value="1"/>
</dbReference>
<reference evidence="7 8" key="1">
    <citation type="journal article" date="2010" name="Science">
        <title>Genomic comparison of the ants Camponotus floridanus and Harpegnathos saltator.</title>
        <authorList>
            <person name="Bonasio R."/>
            <person name="Zhang G."/>
            <person name="Ye C."/>
            <person name="Mutti N.S."/>
            <person name="Fang X."/>
            <person name="Qin N."/>
            <person name="Donahue G."/>
            <person name="Yang P."/>
            <person name="Li Q."/>
            <person name="Li C."/>
            <person name="Zhang P."/>
            <person name="Huang Z."/>
            <person name="Berger S.L."/>
            <person name="Reinberg D."/>
            <person name="Wang J."/>
            <person name="Liebig J."/>
        </authorList>
    </citation>
    <scope>NUCLEOTIDE SEQUENCE [LARGE SCALE GENOMIC DNA]</scope>
    <source>
        <strain evidence="8">C129</strain>
    </source>
</reference>
<dbReference type="PANTHER" id="PTHR46165">
    <property type="entry name" value="SET AND MYND DOMAIN-CONTAINING PROTEIN 4"/>
    <property type="match status" value="1"/>
</dbReference>
<keyword evidence="3" id="KW-0949">S-adenosyl-L-methionine</keyword>
<dbReference type="SMART" id="SM00028">
    <property type="entry name" value="TPR"/>
    <property type="match status" value="3"/>
</dbReference>
<sequence>MSERELEPEIGGFFRLNLLAVRKAIRQQDFKKFAALESNAERVAFVLSYPEAHQLSLDVEKPMVKDSSGAIQLKETGNKLFGRGEFAKALEAYSNAVLLAPSTELSVILANRSATLYHLEHYEHALEDMEEALQLGYPKDLFYKLEERRARCLLALKRHDAAIEAFRRALQTLDDARISLERKQKFEADIRMMLAVMDKGKQLNKIAPNNLSRVNNKPSLSSQRSQENRGKFILEKQRNPRYPACNSAVEIKDNGGDVGRHAVATREIVPGEIIIVERPHCAFLLAENRDADAQVHLRECKLLPILLRSKASVTCFLALRAITQKSLEEIMKLKKQLVDSGSALNISAKNPYRGNDYMTFYNLVTHEDKRLPEDLFHRAYMAAWLFRLLKTSEYLPESMKTADTAHNKLSNEELFIAELLLHNLQLLQFNSHEISELIKPKGEKTLSKAKSIFIGGGVYPTVAMLNHSCNPGVIRYFIGTTMVVRAARTIRAGEEISENYGPIFTTTPENERKRRLRVQYWFDCNCEACSGHWPLLEELDPTILRFKCETGLSCGNVLLVRSDTNEFMIGCAKCGKSTNILKGLRALQDTDALFKVASMNLEEGKNELALKANLDILKLLDETLALPIRDYHICQQGVRLCALALGNTAYI</sequence>
<evidence type="ECO:0000256" key="5">
    <source>
        <dbReference type="SAM" id="MobiDB-lite"/>
    </source>
</evidence>
<feature type="domain" description="SET" evidence="6">
    <location>
        <begin position="247"/>
        <end position="501"/>
    </location>
</feature>
<accession>E2A170</accession>
<dbReference type="InterPro" id="IPR019734">
    <property type="entry name" value="TPR_rpt"/>
</dbReference>
<dbReference type="GO" id="GO:0008170">
    <property type="term" value="F:N-methyltransferase activity"/>
    <property type="evidence" value="ECO:0007669"/>
    <property type="project" value="UniProtKB-ARBA"/>
</dbReference>
<keyword evidence="4" id="KW-0802">TPR repeat</keyword>
<dbReference type="Gene3D" id="6.10.140.2220">
    <property type="match status" value="1"/>
</dbReference>
<dbReference type="PROSITE" id="PS50280">
    <property type="entry name" value="SET"/>
    <property type="match status" value="1"/>
</dbReference>
<organism evidence="8">
    <name type="scientific">Camponotus floridanus</name>
    <name type="common">Florida carpenter ant</name>
    <dbReference type="NCBI Taxonomy" id="104421"/>
    <lineage>
        <taxon>Eukaryota</taxon>
        <taxon>Metazoa</taxon>
        <taxon>Ecdysozoa</taxon>
        <taxon>Arthropoda</taxon>
        <taxon>Hexapoda</taxon>
        <taxon>Insecta</taxon>
        <taxon>Pterygota</taxon>
        <taxon>Neoptera</taxon>
        <taxon>Endopterygota</taxon>
        <taxon>Hymenoptera</taxon>
        <taxon>Apocrita</taxon>
        <taxon>Aculeata</taxon>
        <taxon>Formicoidea</taxon>
        <taxon>Formicidae</taxon>
        <taxon>Formicinae</taxon>
        <taxon>Camponotus</taxon>
    </lineage>
</organism>
<dbReference type="GO" id="GO:0005737">
    <property type="term" value="C:cytoplasm"/>
    <property type="evidence" value="ECO:0007669"/>
    <property type="project" value="TreeGrafter"/>
</dbReference>
<dbReference type="InterPro" id="IPR052097">
    <property type="entry name" value="SET-MYND_domain_protein"/>
</dbReference>
<dbReference type="STRING" id="104421.E2A170"/>
<dbReference type="InterPro" id="IPR046341">
    <property type="entry name" value="SET_dom_sf"/>
</dbReference>
<evidence type="ECO:0000313" key="7">
    <source>
        <dbReference type="EMBL" id="EFN72837.1"/>
    </source>
</evidence>
<name>E2A170_CAMFO</name>
<evidence type="ECO:0000256" key="2">
    <source>
        <dbReference type="ARBA" id="ARBA00022679"/>
    </source>
</evidence>
<dbReference type="InterPro" id="IPR011990">
    <property type="entry name" value="TPR-like_helical_dom_sf"/>
</dbReference>
<dbReference type="PROSITE" id="PS50005">
    <property type="entry name" value="TPR"/>
    <property type="match status" value="1"/>
</dbReference>
<feature type="repeat" description="TPR" evidence="4">
    <location>
        <begin position="70"/>
        <end position="103"/>
    </location>
</feature>
<dbReference type="Gene3D" id="1.10.220.160">
    <property type="match status" value="1"/>
</dbReference>
<proteinExistence type="predicted"/>
<dbReference type="GO" id="GO:0008276">
    <property type="term" value="F:protein methyltransferase activity"/>
    <property type="evidence" value="ECO:0007669"/>
    <property type="project" value="UniProtKB-ARBA"/>
</dbReference>
<feature type="compositionally biased region" description="Polar residues" evidence="5">
    <location>
        <begin position="207"/>
        <end position="225"/>
    </location>
</feature>
<dbReference type="InterPro" id="IPR001214">
    <property type="entry name" value="SET_dom"/>
</dbReference>
<dbReference type="Proteomes" id="UP000000311">
    <property type="component" value="Unassembled WGS sequence"/>
</dbReference>
<dbReference type="FunCoup" id="E2A170">
    <property type="interactions" value="1234"/>
</dbReference>
<dbReference type="GO" id="GO:0005634">
    <property type="term" value="C:nucleus"/>
    <property type="evidence" value="ECO:0007669"/>
    <property type="project" value="TreeGrafter"/>
</dbReference>
<protein>
    <submittedName>
        <fullName evidence="7">SET and MYND domain-containing protein 4</fullName>
    </submittedName>
</protein>
<dbReference type="GO" id="GO:0042826">
    <property type="term" value="F:histone deacetylase binding"/>
    <property type="evidence" value="ECO:0007669"/>
    <property type="project" value="TreeGrafter"/>
</dbReference>
<keyword evidence="1" id="KW-0489">Methyltransferase</keyword>
<dbReference type="OrthoDB" id="1028014at2759"/>
<evidence type="ECO:0000256" key="3">
    <source>
        <dbReference type="ARBA" id="ARBA00022691"/>
    </source>
</evidence>
<dbReference type="CDD" id="cd10536">
    <property type="entry name" value="SET_SMYD4"/>
    <property type="match status" value="1"/>
</dbReference>
<gene>
    <name evidence="7" type="ORF">EAG_00918</name>
</gene>
<dbReference type="GO" id="GO:0032259">
    <property type="term" value="P:methylation"/>
    <property type="evidence" value="ECO:0007669"/>
    <property type="project" value="UniProtKB-KW"/>
</dbReference>
<evidence type="ECO:0000256" key="4">
    <source>
        <dbReference type="PROSITE-ProRule" id="PRU00339"/>
    </source>
</evidence>
<dbReference type="InterPro" id="IPR044421">
    <property type="entry name" value="SMYD4_SET"/>
</dbReference>
<feature type="region of interest" description="Disordered" evidence="5">
    <location>
        <begin position="207"/>
        <end position="230"/>
    </location>
</feature>
<evidence type="ECO:0000256" key="1">
    <source>
        <dbReference type="ARBA" id="ARBA00022603"/>
    </source>
</evidence>
<dbReference type="AlphaFoldDB" id="E2A170"/>
<dbReference type="InParanoid" id="E2A170"/>
<evidence type="ECO:0000313" key="8">
    <source>
        <dbReference type="Proteomes" id="UP000000311"/>
    </source>
</evidence>
<evidence type="ECO:0000259" key="6">
    <source>
        <dbReference type="PROSITE" id="PS50280"/>
    </source>
</evidence>
<keyword evidence="8" id="KW-1185">Reference proteome</keyword>
<dbReference type="Gene3D" id="2.170.270.10">
    <property type="entry name" value="SET domain"/>
    <property type="match status" value="1"/>
</dbReference>